<sequence>MQRRVLYGVAIGVVALLLAYVAATVSMPVWISVEVKEEAPLKYRVYIKPLYRAYFDKPGPPYIVVVLDNMRRIGVPPMGNVQVWAKGPNVGKYEIRDFEARGNVIRIPVNGDFRKALDDWLNSNATDIEVPIQIDIWYGDTHIGFAAAHYVPREVGNMERGEYVIKAAVYIIEKPIKKVNNTAARLAPGLDCNYEWRYNTTLIDTRRITLFLLYNQYNYSGLVSVLGFITHVSSVNIDFTVLLGHEIGNLDIAVRELAAIEYDIKSNDFQVAFGADVTPEGWYTAFLPGRLAVYKYDEYYVCHDGDRVVSTVRTGNIKIQTDVLYLPQGAVSTIDDHTPQKELLDTLSSNANVTVIRTYRLDPGRDLYLERELFALYSSRGKKDIKVGAPLGAVELLRAATKGAGSNPALLIILISFEVEDAGRWWRGPALTIFNKGDIYGPTYSVPEFIDVYGVRVKIIARDGSSRQQYLPLAVVVAR</sequence>
<dbReference type="EMBL" id="CP000561">
    <property type="protein sequence ID" value="ABO07576.1"/>
    <property type="molecule type" value="Genomic_DNA"/>
</dbReference>
<dbReference type="Proteomes" id="UP000001431">
    <property type="component" value="Chromosome"/>
</dbReference>
<dbReference type="eggNOG" id="arCOG03754">
    <property type="taxonomic scope" value="Archaea"/>
</dbReference>
<gene>
    <name evidence="1" type="ordered locus">Pcal_0138</name>
</gene>
<dbReference type="HOGENOM" id="CLU_569409_0_0_2"/>
<name>A3MSF9_PYRCJ</name>
<reference evidence="1" key="1">
    <citation type="submission" date="2007-02" db="EMBL/GenBank/DDBJ databases">
        <title>Complete sequence of Pyrobaculum calidifontis JCM 11548.</title>
        <authorList>
            <consortium name="US DOE Joint Genome Institute"/>
            <person name="Copeland A."/>
            <person name="Lucas S."/>
            <person name="Lapidus A."/>
            <person name="Barry K."/>
            <person name="Glavina del Rio T."/>
            <person name="Dalin E."/>
            <person name="Tice H."/>
            <person name="Pitluck S."/>
            <person name="Chain P."/>
            <person name="Malfatti S."/>
            <person name="Shin M."/>
            <person name="Vergez L."/>
            <person name="Schmutz J."/>
            <person name="Larimer F."/>
            <person name="Land M."/>
            <person name="Hauser L."/>
            <person name="Kyrpides N."/>
            <person name="Mikhailova N."/>
            <person name="Cozen A.E."/>
            <person name="Fitz-Gibbon S.T."/>
            <person name="House C.H."/>
            <person name="Saltikov C."/>
            <person name="Lowe T.M."/>
            <person name="Richardson P."/>
        </authorList>
    </citation>
    <scope>NUCLEOTIDE SEQUENCE [LARGE SCALE GENOMIC DNA]</scope>
    <source>
        <strain evidence="1">JCM 11548</strain>
    </source>
</reference>
<dbReference type="AlphaFoldDB" id="A3MSF9"/>
<dbReference type="OrthoDB" id="28424at2157"/>
<proteinExistence type="predicted"/>
<keyword evidence="2" id="KW-1185">Reference proteome</keyword>
<dbReference type="STRING" id="410359.Pcal_0138"/>
<protein>
    <submittedName>
        <fullName evidence="1">Uncharacterized protein</fullName>
    </submittedName>
</protein>
<organism evidence="1 2">
    <name type="scientific">Pyrobaculum calidifontis (strain DSM 21063 / JCM 11548 / VA1)</name>
    <dbReference type="NCBI Taxonomy" id="410359"/>
    <lineage>
        <taxon>Archaea</taxon>
        <taxon>Thermoproteota</taxon>
        <taxon>Thermoprotei</taxon>
        <taxon>Thermoproteales</taxon>
        <taxon>Thermoproteaceae</taxon>
        <taxon>Pyrobaculum</taxon>
    </lineage>
</organism>
<dbReference type="GeneID" id="4910294"/>
<evidence type="ECO:0000313" key="2">
    <source>
        <dbReference type="Proteomes" id="UP000001431"/>
    </source>
</evidence>
<accession>A3MSF9</accession>
<dbReference type="RefSeq" id="WP_011848833.1">
    <property type="nucleotide sequence ID" value="NC_009073.1"/>
</dbReference>
<dbReference type="KEGG" id="pcl:Pcal_0138"/>
<evidence type="ECO:0000313" key="1">
    <source>
        <dbReference type="EMBL" id="ABO07576.1"/>
    </source>
</evidence>